<evidence type="ECO:0000256" key="7">
    <source>
        <dbReference type="ARBA" id="ARBA00022777"/>
    </source>
</evidence>
<keyword evidence="6 11" id="KW-0812">Transmembrane</keyword>
<evidence type="ECO:0000259" key="12">
    <source>
        <dbReference type="PROSITE" id="PS50109"/>
    </source>
</evidence>
<evidence type="ECO:0000256" key="8">
    <source>
        <dbReference type="ARBA" id="ARBA00022989"/>
    </source>
</evidence>
<evidence type="ECO:0000259" key="13">
    <source>
        <dbReference type="PROSITE" id="PS50885"/>
    </source>
</evidence>
<protein>
    <recommendedName>
        <fullName evidence="3">histidine kinase</fullName>
        <ecNumber evidence="3">2.7.13.3</ecNumber>
    </recommendedName>
</protein>
<feature type="domain" description="Histidine kinase" evidence="12">
    <location>
        <begin position="255"/>
        <end position="448"/>
    </location>
</feature>
<comment type="catalytic activity">
    <reaction evidence="1">
        <text>ATP + protein L-histidine = ADP + protein N-phospho-L-histidine.</text>
        <dbReference type="EC" id="2.7.13.3"/>
    </reaction>
</comment>
<dbReference type="InterPro" id="IPR003594">
    <property type="entry name" value="HATPase_dom"/>
</dbReference>
<dbReference type="InterPro" id="IPR003661">
    <property type="entry name" value="HisK_dim/P_dom"/>
</dbReference>
<dbReference type="InterPro" id="IPR036890">
    <property type="entry name" value="HATPase_C_sf"/>
</dbReference>
<evidence type="ECO:0000256" key="6">
    <source>
        <dbReference type="ARBA" id="ARBA00022692"/>
    </source>
</evidence>
<dbReference type="SMART" id="SM00388">
    <property type="entry name" value="HisKA"/>
    <property type="match status" value="1"/>
</dbReference>
<dbReference type="Proteomes" id="UP000050867">
    <property type="component" value="Unassembled WGS sequence"/>
</dbReference>
<evidence type="ECO:0000256" key="4">
    <source>
        <dbReference type="ARBA" id="ARBA00022553"/>
    </source>
</evidence>
<dbReference type="EC" id="2.7.13.3" evidence="3"/>
<dbReference type="Pfam" id="PF00512">
    <property type="entry name" value="HisKA"/>
    <property type="match status" value="1"/>
</dbReference>
<evidence type="ECO:0000256" key="2">
    <source>
        <dbReference type="ARBA" id="ARBA00004236"/>
    </source>
</evidence>
<evidence type="ECO:0000256" key="9">
    <source>
        <dbReference type="ARBA" id="ARBA00023012"/>
    </source>
</evidence>
<accession>A0A0T6LQX0</accession>
<evidence type="ECO:0000256" key="1">
    <source>
        <dbReference type="ARBA" id="ARBA00000085"/>
    </source>
</evidence>
<dbReference type="OrthoDB" id="9786919at2"/>
<evidence type="ECO:0000313" key="15">
    <source>
        <dbReference type="Proteomes" id="UP000050867"/>
    </source>
</evidence>
<dbReference type="InterPro" id="IPR036097">
    <property type="entry name" value="HisK_dim/P_sf"/>
</dbReference>
<dbReference type="Gene3D" id="1.10.287.130">
    <property type="match status" value="1"/>
</dbReference>
<dbReference type="Gene3D" id="3.30.565.10">
    <property type="entry name" value="Histidine kinase-like ATPase, C-terminal domain"/>
    <property type="match status" value="1"/>
</dbReference>
<keyword evidence="15" id="KW-1185">Reference proteome</keyword>
<dbReference type="EMBL" id="LLZU01000024">
    <property type="protein sequence ID" value="KRV48448.1"/>
    <property type="molecule type" value="Genomic_DNA"/>
</dbReference>
<keyword evidence="5" id="KW-0808">Transferase</keyword>
<evidence type="ECO:0000256" key="11">
    <source>
        <dbReference type="SAM" id="Phobius"/>
    </source>
</evidence>
<dbReference type="Pfam" id="PF00672">
    <property type="entry name" value="HAMP"/>
    <property type="match status" value="1"/>
</dbReference>
<proteinExistence type="predicted"/>
<keyword evidence="9" id="KW-0902">Two-component regulatory system</keyword>
<dbReference type="InterPro" id="IPR050428">
    <property type="entry name" value="TCS_sensor_his_kinase"/>
</dbReference>
<organism evidence="14 15">
    <name type="scientific">Wenjunlia vitaminophila</name>
    <name type="common">Streptomyces vitaminophilus</name>
    <dbReference type="NCBI Taxonomy" id="76728"/>
    <lineage>
        <taxon>Bacteria</taxon>
        <taxon>Bacillati</taxon>
        <taxon>Actinomycetota</taxon>
        <taxon>Actinomycetes</taxon>
        <taxon>Kitasatosporales</taxon>
        <taxon>Streptomycetaceae</taxon>
        <taxon>Wenjunlia</taxon>
    </lineage>
</organism>
<dbReference type="RefSeq" id="WP_018386274.1">
    <property type="nucleotide sequence ID" value="NZ_LLZU01000024.1"/>
</dbReference>
<dbReference type="GO" id="GO:0000155">
    <property type="term" value="F:phosphorelay sensor kinase activity"/>
    <property type="evidence" value="ECO:0007669"/>
    <property type="project" value="InterPro"/>
</dbReference>
<dbReference type="STRING" id="76728.AQ490_04130"/>
<evidence type="ECO:0000256" key="5">
    <source>
        <dbReference type="ARBA" id="ARBA00022679"/>
    </source>
</evidence>
<gene>
    <name evidence="14" type="ORF">AQ490_04130</name>
</gene>
<comment type="subcellular location">
    <subcellularLocation>
        <location evidence="2">Cell membrane</location>
    </subcellularLocation>
</comment>
<dbReference type="eggNOG" id="COG2205">
    <property type="taxonomic scope" value="Bacteria"/>
</dbReference>
<dbReference type="CDD" id="cd06225">
    <property type="entry name" value="HAMP"/>
    <property type="match status" value="1"/>
</dbReference>
<evidence type="ECO:0000313" key="14">
    <source>
        <dbReference type="EMBL" id="KRV48448.1"/>
    </source>
</evidence>
<sequence length="451" mass="48326">MTAVRTVPPTHRDRTAADTDAPAGNPPGRPARRVPLRPRLPDWTGTLYARFALTIAVCCLVATVLSLLAHRAVTEEPLDYARQKALSRLDSAEREYVEGGELGPDAAVDPPELPPALRAGALRGERGTTLADHRGRATVWAASSRDGRVLAVRVDYSAAERSLERVDWAIAGSAAFVVGVTVLAGLAMTARISRRLRRTAQVARRISAGDLDARVGSEDRSDRRGDEVAAVAAALDSMASALQSRIRNEQRFTADVAHELRTPLTGLHAAAELLPPGRPTELVRDRVQALRRLTEDLLEISRLDAQVERANPGVHQLGPLVEAAVAATGLAAEVTVVDDVVVETDRRRLDRVIGNLVANAHQHGCPPVVLTVDGPTITVRDHGDGYPDELLDYGPRRFRTESTSSGKKGHGLGLTIAVGQARVLEADLRFANAPDGGALTTLTLPERRAVT</sequence>
<reference evidence="14 15" key="1">
    <citation type="submission" date="2015-10" db="EMBL/GenBank/DDBJ databases">
        <title>Draft genome sequence of pyrrolomycin-producing Streptomyces vitaminophilus.</title>
        <authorList>
            <person name="Graham D.E."/>
            <person name="Mahan K.M."/>
            <person name="Klingeman D.M."/>
            <person name="Hettich R.L."/>
            <person name="Parry R.J."/>
        </authorList>
    </citation>
    <scope>NUCLEOTIDE SEQUENCE [LARGE SCALE GENOMIC DNA]</scope>
    <source>
        <strain evidence="14 15">ATCC 31673</strain>
    </source>
</reference>
<feature type="region of interest" description="Disordered" evidence="10">
    <location>
        <begin position="1"/>
        <end position="37"/>
    </location>
</feature>
<dbReference type="InterPro" id="IPR003660">
    <property type="entry name" value="HAMP_dom"/>
</dbReference>
<evidence type="ECO:0000256" key="10">
    <source>
        <dbReference type="SAM" id="MobiDB-lite"/>
    </source>
</evidence>
<dbReference type="SMART" id="SM00304">
    <property type="entry name" value="HAMP"/>
    <property type="match status" value="1"/>
</dbReference>
<keyword evidence="8 11" id="KW-1133">Transmembrane helix</keyword>
<dbReference type="PROSITE" id="PS50109">
    <property type="entry name" value="HIS_KIN"/>
    <property type="match status" value="1"/>
</dbReference>
<keyword evidence="4" id="KW-0597">Phosphoprotein</keyword>
<feature type="transmembrane region" description="Helical" evidence="11">
    <location>
        <begin position="47"/>
        <end position="69"/>
    </location>
</feature>
<dbReference type="SUPFAM" id="SSF55874">
    <property type="entry name" value="ATPase domain of HSP90 chaperone/DNA topoisomerase II/histidine kinase"/>
    <property type="match status" value="1"/>
</dbReference>
<keyword evidence="11" id="KW-0472">Membrane</keyword>
<dbReference type="AlphaFoldDB" id="A0A0T6LQX0"/>
<dbReference type="PANTHER" id="PTHR45436">
    <property type="entry name" value="SENSOR HISTIDINE KINASE YKOH"/>
    <property type="match status" value="1"/>
</dbReference>
<dbReference type="CDD" id="cd00082">
    <property type="entry name" value="HisKA"/>
    <property type="match status" value="1"/>
</dbReference>
<comment type="caution">
    <text evidence="14">The sequence shown here is derived from an EMBL/GenBank/DDBJ whole genome shotgun (WGS) entry which is preliminary data.</text>
</comment>
<dbReference type="PANTHER" id="PTHR45436:SF5">
    <property type="entry name" value="SENSOR HISTIDINE KINASE TRCS"/>
    <property type="match status" value="1"/>
</dbReference>
<dbReference type="SMART" id="SM00387">
    <property type="entry name" value="HATPase_c"/>
    <property type="match status" value="1"/>
</dbReference>
<dbReference type="SUPFAM" id="SSF47384">
    <property type="entry name" value="Homodimeric domain of signal transducing histidine kinase"/>
    <property type="match status" value="1"/>
</dbReference>
<dbReference type="InterPro" id="IPR005467">
    <property type="entry name" value="His_kinase_dom"/>
</dbReference>
<feature type="domain" description="HAMP" evidence="13">
    <location>
        <begin position="190"/>
        <end position="247"/>
    </location>
</feature>
<keyword evidence="7" id="KW-0418">Kinase</keyword>
<feature type="transmembrane region" description="Helical" evidence="11">
    <location>
        <begin position="168"/>
        <end position="188"/>
    </location>
</feature>
<dbReference type="Pfam" id="PF02518">
    <property type="entry name" value="HATPase_c"/>
    <property type="match status" value="1"/>
</dbReference>
<dbReference type="PROSITE" id="PS50885">
    <property type="entry name" value="HAMP"/>
    <property type="match status" value="1"/>
</dbReference>
<dbReference type="Gene3D" id="6.10.340.10">
    <property type="match status" value="1"/>
</dbReference>
<name>A0A0T6LQX0_WENVI</name>
<dbReference type="GO" id="GO:0005886">
    <property type="term" value="C:plasma membrane"/>
    <property type="evidence" value="ECO:0007669"/>
    <property type="project" value="UniProtKB-SubCell"/>
</dbReference>
<evidence type="ECO:0000256" key="3">
    <source>
        <dbReference type="ARBA" id="ARBA00012438"/>
    </source>
</evidence>
<dbReference type="SUPFAM" id="SSF158472">
    <property type="entry name" value="HAMP domain-like"/>
    <property type="match status" value="1"/>
</dbReference>